<sequence length="161" mass="17211">MGVTTVVVLLVIAAALAAAAGVFMMTRRIRDGALRANEIIPGQATNAPASWSGSHDPEARLHRRIRDALSLLRSDPHADYDGGRIDARVRLEIAATELDNRLIAASKSPQRVREPVVAQAGLAVTELENLAAEISGGADLQLERVDAVIHRMTSPPRLDSP</sequence>
<dbReference type="AlphaFoldDB" id="A0A318RQI4"/>
<evidence type="ECO:0000313" key="1">
    <source>
        <dbReference type="EMBL" id="PYE21148.1"/>
    </source>
</evidence>
<protein>
    <submittedName>
        <fullName evidence="1">Uncharacterized protein</fullName>
    </submittedName>
</protein>
<keyword evidence="2" id="KW-1185">Reference proteome</keyword>
<evidence type="ECO:0000313" key="2">
    <source>
        <dbReference type="Proteomes" id="UP000247591"/>
    </source>
</evidence>
<reference evidence="1 2" key="1">
    <citation type="submission" date="2018-06" db="EMBL/GenBank/DDBJ databases">
        <title>Genomic Encyclopedia of Type Strains, Phase IV (KMG-IV): sequencing the most valuable type-strain genomes for metagenomic binning, comparative biology and taxonomic classification.</title>
        <authorList>
            <person name="Goeker M."/>
        </authorList>
    </citation>
    <scope>NUCLEOTIDE SEQUENCE [LARGE SCALE GENOMIC DNA]</scope>
    <source>
        <strain evidence="1 2">DSM 45521</strain>
    </source>
</reference>
<accession>A0A318RQI4</accession>
<dbReference type="Proteomes" id="UP000247591">
    <property type="component" value="Unassembled WGS sequence"/>
</dbReference>
<gene>
    <name evidence="1" type="ORF">DFR67_101546</name>
</gene>
<organism evidence="1 2">
    <name type="scientific">Williamsia limnetica</name>
    <dbReference type="NCBI Taxonomy" id="882452"/>
    <lineage>
        <taxon>Bacteria</taxon>
        <taxon>Bacillati</taxon>
        <taxon>Actinomycetota</taxon>
        <taxon>Actinomycetes</taxon>
        <taxon>Mycobacteriales</taxon>
        <taxon>Nocardiaceae</taxon>
        <taxon>Williamsia</taxon>
    </lineage>
</organism>
<proteinExistence type="predicted"/>
<name>A0A318RQI4_WILLI</name>
<comment type="caution">
    <text evidence="1">The sequence shown here is derived from an EMBL/GenBank/DDBJ whole genome shotgun (WGS) entry which is preliminary data.</text>
</comment>
<dbReference type="EMBL" id="QJSP01000001">
    <property type="protein sequence ID" value="PYE21148.1"/>
    <property type="molecule type" value="Genomic_DNA"/>
</dbReference>